<feature type="compositionally biased region" description="Gly residues" evidence="1">
    <location>
        <begin position="265"/>
        <end position="275"/>
    </location>
</feature>
<proteinExistence type="predicted"/>
<feature type="compositionally biased region" description="Polar residues" evidence="1">
    <location>
        <begin position="199"/>
        <end position="214"/>
    </location>
</feature>
<evidence type="ECO:0000313" key="2">
    <source>
        <dbReference type="EMBL" id="GAQ85355.1"/>
    </source>
</evidence>
<gene>
    <name evidence="2" type="ORF">KFL_002310110</name>
</gene>
<accession>A0A1Y1I343</accession>
<feature type="compositionally biased region" description="Low complexity" evidence="1">
    <location>
        <begin position="100"/>
        <end position="117"/>
    </location>
</feature>
<dbReference type="OrthoDB" id="372624at2759"/>
<dbReference type="EMBL" id="DF237180">
    <property type="protein sequence ID" value="GAQ85355.1"/>
    <property type="molecule type" value="Genomic_DNA"/>
</dbReference>
<protein>
    <submittedName>
        <fullName evidence="2">Uncharacterized protein</fullName>
    </submittedName>
</protein>
<dbReference type="Proteomes" id="UP000054558">
    <property type="component" value="Unassembled WGS sequence"/>
</dbReference>
<organism evidence="2 3">
    <name type="scientific">Klebsormidium nitens</name>
    <name type="common">Green alga</name>
    <name type="synonym">Ulothrix nitens</name>
    <dbReference type="NCBI Taxonomy" id="105231"/>
    <lineage>
        <taxon>Eukaryota</taxon>
        <taxon>Viridiplantae</taxon>
        <taxon>Streptophyta</taxon>
        <taxon>Klebsormidiophyceae</taxon>
        <taxon>Klebsormidiales</taxon>
        <taxon>Klebsormidiaceae</taxon>
        <taxon>Klebsormidium</taxon>
    </lineage>
</organism>
<dbReference type="AlphaFoldDB" id="A0A1Y1I343"/>
<name>A0A1Y1I343_KLENI</name>
<feature type="compositionally biased region" description="Polar residues" evidence="1">
    <location>
        <begin position="126"/>
        <end position="143"/>
    </location>
</feature>
<feature type="compositionally biased region" description="Polar residues" evidence="1">
    <location>
        <begin position="164"/>
        <end position="179"/>
    </location>
</feature>
<evidence type="ECO:0000256" key="1">
    <source>
        <dbReference type="SAM" id="MobiDB-lite"/>
    </source>
</evidence>
<reference evidence="2 3" key="1">
    <citation type="journal article" date="2014" name="Nat. Commun.">
        <title>Klebsormidium flaccidum genome reveals primary factors for plant terrestrial adaptation.</title>
        <authorList>
            <person name="Hori K."/>
            <person name="Maruyama F."/>
            <person name="Fujisawa T."/>
            <person name="Togashi T."/>
            <person name="Yamamoto N."/>
            <person name="Seo M."/>
            <person name="Sato S."/>
            <person name="Yamada T."/>
            <person name="Mori H."/>
            <person name="Tajima N."/>
            <person name="Moriyama T."/>
            <person name="Ikeuchi M."/>
            <person name="Watanabe M."/>
            <person name="Wada H."/>
            <person name="Kobayashi K."/>
            <person name="Saito M."/>
            <person name="Masuda T."/>
            <person name="Sasaki-Sekimoto Y."/>
            <person name="Mashiguchi K."/>
            <person name="Awai K."/>
            <person name="Shimojima M."/>
            <person name="Masuda S."/>
            <person name="Iwai M."/>
            <person name="Nobusawa T."/>
            <person name="Narise T."/>
            <person name="Kondo S."/>
            <person name="Saito H."/>
            <person name="Sato R."/>
            <person name="Murakawa M."/>
            <person name="Ihara Y."/>
            <person name="Oshima-Yamada Y."/>
            <person name="Ohtaka K."/>
            <person name="Satoh M."/>
            <person name="Sonobe K."/>
            <person name="Ishii M."/>
            <person name="Ohtani R."/>
            <person name="Kanamori-Sato M."/>
            <person name="Honoki R."/>
            <person name="Miyazaki D."/>
            <person name="Mochizuki H."/>
            <person name="Umetsu J."/>
            <person name="Higashi K."/>
            <person name="Shibata D."/>
            <person name="Kamiya Y."/>
            <person name="Sato N."/>
            <person name="Nakamura Y."/>
            <person name="Tabata S."/>
            <person name="Ida S."/>
            <person name="Kurokawa K."/>
            <person name="Ohta H."/>
        </authorList>
    </citation>
    <scope>NUCLEOTIDE SEQUENCE [LARGE SCALE GENOMIC DNA]</scope>
    <source>
        <strain evidence="2 3">NIES-2285</strain>
    </source>
</reference>
<evidence type="ECO:0000313" key="3">
    <source>
        <dbReference type="Proteomes" id="UP000054558"/>
    </source>
</evidence>
<keyword evidence="3" id="KW-1185">Reference proteome</keyword>
<feature type="compositionally biased region" description="Low complexity" evidence="1">
    <location>
        <begin position="228"/>
        <end position="238"/>
    </location>
</feature>
<feature type="region of interest" description="Disordered" evidence="1">
    <location>
        <begin position="97"/>
        <end position="290"/>
    </location>
</feature>
<feature type="non-terminal residue" evidence="2">
    <location>
        <position position="1"/>
    </location>
</feature>
<sequence>KLGAMGRGGGMMSLQGGGGGIRLPQGMTAQALAKTMAMAQQGGAQANMLLLQNQLAGQQLANSQQKLLAQQRQQQQAQAQAQQRQQFARQLSAGNLPKLQNQAPPQPRQGGPANGRQSPRLGFSQGLVSPLSQGISAPMMTSPQGGGVTQALSPGATAGANGPQWRSTQTLTPMTSGLYNLSRGGDVSGGANAPRLQIPPTNLNSPRGGTTLLSPAQVLMSAERPESAARTAMMSARRNGSSGDVQELQRRLSAGQLAGVKPEQGGQGASEGGAAGQLQGQSDKNQGDAS</sequence>